<feature type="domain" description="Methyltransferase type 11" evidence="1">
    <location>
        <begin position="65"/>
        <end position="149"/>
    </location>
</feature>
<keyword evidence="2" id="KW-0489">Methyltransferase</keyword>
<gene>
    <name evidence="2" type="ORF">D9R08_00125</name>
</gene>
<protein>
    <submittedName>
        <fullName evidence="2">Class I SAM-dependent methyltransferase</fullName>
    </submittedName>
</protein>
<keyword evidence="2" id="KW-0808">Transferase</keyword>
<evidence type="ECO:0000313" key="2">
    <source>
        <dbReference type="EMBL" id="RMA43400.1"/>
    </source>
</evidence>
<dbReference type="GO" id="GO:0008757">
    <property type="term" value="F:S-adenosylmethionine-dependent methyltransferase activity"/>
    <property type="evidence" value="ECO:0007669"/>
    <property type="project" value="InterPro"/>
</dbReference>
<comment type="caution">
    <text evidence="2">The sequence shown here is derived from an EMBL/GenBank/DDBJ whole genome shotgun (WGS) entry which is preliminary data.</text>
</comment>
<reference evidence="2 3" key="1">
    <citation type="submission" date="2018-10" db="EMBL/GenBank/DDBJ databases">
        <authorList>
            <person name="Jung H.S."/>
            <person name="Jeon C.O."/>
        </authorList>
    </citation>
    <scope>NUCLEOTIDE SEQUENCE [LARGE SCALE GENOMIC DNA]</scope>
    <source>
        <strain evidence="2 3">MA-7-27</strain>
    </source>
</reference>
<dbReference type="OrthoDB" id="9811589at2"/>
<dbReference type="RefSeq" id="WP_121895992.1">
    <property type="nucleotide sequence ID" value="NZ_RCNT01000001.1"/>
</dbReference>
<proteinExistence type="predicted"/>
<dbReference type="Pfam" id="PF08241">
    <property type="entry name" value="Methyltransf_11"/>
    <property type="match status" value="1"/>
</dbReference>
<dbReference type="AlphaFoldDB" id="A0A3L9YKZ0"/>
<dbReference type="InterPro" id="IPR013216">
    <property type="entry name" value="Methyltransf_11"/>
</dbReference>
<dbReference type="Proteomes" id="UP000281343">
    <property type="component" value="Unassembled WGS sequence"/>
</dbReference>
<dbReference type="Gene3D" id="3.40.50.150">
    <property type="entry name" value="Vaccinia Virus protein VP39"/>
    <property type="match status" value="1"/>
</dbReference>
<sequence>MKLKNLELEATALMSEVIFGHGFAHYGYFPDGVPEVLSAEAMGRAQQAYFEKLVQVIPDGVTSILDVGSGTGANARALIARGFDVTCVSPSVQMNEMARAKLPTGTGVHDALFEAFESDARFDICLFAESFHYIDLEAALAQVNRYATRGMVMFDYFRRPGFAHGDGTRGTHQAFLEAVAAQGAFRIVSDEDMTDAITPTFVIHESIKNDKVAPFITRFRAEIGREYPWRAWLMEKMLGRALDKLNRRTDRAEKFAREHEYRLVVLERV</sequence>
<organism evidence="2 3">
    <name type="scientific">Rhodophyticola porphyridii</name>
    <dbReference type="NCBI Taxonomy" id="1852017"/>
    <lineage>
        <taxon>Bacteria</taxon>
        <taxon>Pseudomonadati</taxon>
        <taxon>Pseudomonadota</taxon>
        <taxon>Alphaproteobacteria</taxon>
        <taxon>Rhodobacterales</taxon>
        <taxon>Roseobacteraceae</taxon>
        <taxon>Rhodophyticola</taxon>
    </lineage>
</organism>
<evidence type="ECO:0000313" key="3">
    <source>
        <dbReference type="Proteomes" id="UP000281343"/>
    </source>
</evidence>
<accession>A0A3L9YKZ0</accession>
<dbReference type="GO" id="GO:0032259">
    <property type="term" value="P:methylation"/>
    <property type="evidence" value="ECO:0007669"/>
    <property type="project" value="UniProtKB-KW"/>
</dbReference>
<evidence type="ECO:0000259" key="1">
    <source>
        <dbReference type="Pfam" id="PF08241"/>
    </source>
</evidence>
<keyword evidence="3" id="KW-1185">Reference proteome</keyword>
<dbReference type="EMBL" id="RCNT01000001">
    <property type="protein sequence ID" value="RMA43400.1"/>
    <property type="molecule type" value="Genomic_DNA"/>
</dbReference>
<dbReference type="CDD" id="cd02440">
    <property type="entry name" value="AdoMet_MTases"/>
    <property type="match status" value="1"/>
</dbReference>
<dbReference type="InterPro" id="IPR029063">
    <property type="entry name" value="SAM-dependent_MTases_sf"/>
</dbReference>
<name>A0A3L9YKZ0_9RHOB</name>
<dbReference type="SUPFAM" id="SSF53335">
    <property type="entry name" value="S-adenosyl-L-methionine-dependent methyltransferases"/>
    <property type="match status" value="1"/>
</dbReference>